<dbReference type="AlphaFoldDB" id="V6LPC0"/>
<gene>
    <name evidence="2" type="ORF">SS50377_14491</name>
</gene>
<evidence type="ECO:0000313" key="2">
    <source>
        <dbReference type="EMBL" id="EST45561.1"/>
    </source>
</evidence>
<keyword evidence="1" id="KW-0472">Membrane</keyword>
<protein>
    <submittedName>
        <fullName evidence="2">Uncharacterized protein</fullName>
    </submittedName>
</protein>
<proteinExistence type="predicted"/>
<dbReference type="EMBL" id="KI546091">
    <property type="protein sequence ID" value="EST45561.1"/>
    <property type="molecule type" value="Genomic_DNA"/>
</dbReference>
<accession>V6LPC0</accession>
<sequence length="208" mass="23610">MVRLVYRFYLQKRGTFQEARIIGILIFQQCVACLVIILTPYGIAILAYGNKLMSLEIICLLYQPTATYWQIVYMTVFQGLRRISSYLDQSKSCYIIITLTANPTQKLQPAPAKKLKGLDTLAIPGTKITANIENCSYNVSSLIYHKSALCSLVHLQPLQQAKYTNVLKHYSFQLKLQAPIYVKLKFADALLVQLKTTIPLCQYSRSST</sequence>
<dbReference type="VEuPathDB" id="GiardiaDB:SS50377_21739"/>
<evidence type="ECO:0000256" key="1">
    <source>
        <dbReference type="SAM" id="Phobius"/>
    </source>
</evidence>
<organism evidence="2">
    <name type="scientific">Spironucleus salmonicida</name>
    <dbReference type="NCBI Taxonomy" id="348837"/>
    <lineage>
        <taxon>Eukaryota</taxon>
        <taxon>Metamonada</taxon>
        <taxon>Diplomonadida</taxon>
        <taxon>Hexamitidae</taxon>
        <taxon>Hexamitinae</taxon>
        <taxon>Spironucleus</taxon>
    </lineage>
</organism>
<reference evidence="2" key="1">
    <citation type="journal article" date="2014" name="PLoS Genet.">
        <title>The Genome of Spironucleus salmonicida Highlights a Fish Pathogen Adapted to Fluctuating Environments.</title>
        <authorList>
            <person name="Xu F."/>
            <person name="Jerlstrom-Hultqvist J."/>
            <person name="Einarsson E."/>
            <person name="Astvaldsson A."/>
            <person name="Svard S.G."/>
            <person name="Andersson J.O."/>
        </authorList>
    </citation>
    <scope>NUCLEOTIDE SEQUENCE</scope>
</reference>
<dbReference type="VEuPathDB" id="GiardiaDB:SS50377_24562"/>
<keyword evidence="1" id="KW-1133">Transmembrane helix</keyword>
<feature type="transmembrane region" description="Helical" evidence="1">
    <location>
        <begin position="21"/>
        <end position="48"/>
    </location>
</feature>
<keyword evidence="1" id="KW-0812">Transmembrane</keyword>
<name>V6LPC0_9EUKA</name>